<dbReference type="InterPro" id="IPR003347">
    <property type="entry name" value="JmjC_dom"/>
</dbReference>
<keyword evidence="3" id="KW-1185">Reference proteome</keyword>
<dbReference type="Proteomes" id="UP000243498">
    <property type="component" value="Unassembled WGS sequence"/>
</dbReference>
<protein>
    <submittedName>
        <fullName evidence="2">RmlC-like jelly roll fold protein</fullName>
    </submittedName>
</protein>
<accession>A0A167JQT8</accession>
<gene>
    <name evidence="2" type="ORF">NOR_01063</name>
</gene>
<name>A0A167JQT8_METRR</name>
<proteinExistence type="predicted"/>
<evidence type="ECO:0000313" key="3">
    <source>
        <dbReference type="Proteomes" id="UP000243498"/>
    </source>
</evidence>
<dbReference type="AlphaFoldDB" id="A0A167JQT8"/>
<dbReference type="InterPro" id="IPR041667">
    <property type="entry name" value="Cupin_8"/>
</dbReference>
<dbReference type="SMART" id="SM00558">
    <property type="entry name" value="JmjC"/>
    <property type="match status" value="1"/>
</dbReference>
<evidence type="ECO:0000313" key="2">
    <source>
        <dbReference type="EMBL" id="OAA50613.1"/>
    </source>
</evidence>
<dbReference type="SUPFAM" id="SSF51197">
    <property type="entry name" value="Clavaminate synthase-like"/>
    <property type="match status" value="1"/>
</dbReference>
<comment type="caution">
    <text evidence="2">The sequence shown here is derived from an EMBL/GenBank/DDBJ whole genome shotgun (WGS) entry which is preliminary data.</text>
</comment>
<dbReference type="PROSITE" id="PS51184">
    <property type="entry name" value="JMJC"/>
    <property type="match status" value="1"/>
</dbReference>
<dbReference type="Gene3D" id="2.60.120.650">
    <property type="entry name" value="Cupin"/>
    <property type="match status" value="1"/>
</dbReference>
<dbReference type="EMBL" id="AZHC01000002">
    <property type="protein sequence ID" value="OAA50613.1"/>
    <property type="molecule type" value="Genomic_DNA"/>
</dbReference>
<dbReference type="PANTHER" id="PTHR12461:SF105">
    <property type="entry name" value="HYPOXIA-INDUCIBLE FACTOR 1-ALPHA INHIBITOR"/>
    <property type="match status" value="1"/>
</dbReference>
<sequence>MSRRTLLTTIRRRHLHGSPSRLQPLLWSVETASPSPRGCLDIEAFQKKALIPQRPCLFTKDAGSPASCLPAFSKWFNRLASPPDAIRAPPLASSLVQEFQEWPFPYELITVPGKQDAVSQFQNSLMTSSEMTDQMMAGILQSAVTKVVDQTFFQLYAPLKLLVKALEFNSARDPNTTHPLHLYIAQSALPDLPRSLQDDLPPPDIALRAGKGDIYGSSIWLGTEPTYTPLHRDPNPNLFCQLYSRKVVRLLPPNLGDKLFCQVQRQLRQQGNSRIRTTDMMHGKERMTLHDAVWKKETSLEELHEVELAAGDALFIPEGWWHSVKSVEEQFGFVTVLNYELSHLVPLATASPRPTDSTLPLLTQKMRKYGA</sequence>
<reference evidence="2 3" key="1">
    <citation type="journal article" date="2016" name="Genome Biol. Evol.">
        <title>Divergent and convergent evolution of fungal pathogenicity.</title>
        <authorList>
            <person name="Shang Y."/>
            <person name="Xiao G."/>
            <person name="Zheng P."/>
            <person name="Cen K."/>
            <person name="Zhan S."/>
            <person name="Wang C."/>
        </authorList>
    </citation>
    <scope>NUCLEOTIDE SEQUENCE [LARGE SCALE GENOMIC DNA]</scope>
    <source>
        <strain evidence="2 3">RCEF 4871</strain>
    </source>
</reference>
<feature type="domain" description="JmjC" evidence="1">
    <location>
        <begin position="174"/>
        <end position="356"/>
    </location>
</feature>
<dbReference type="OrthoDB" id="263283at2759"/>
<evidence type="ECO:0000259" key="1">
    <source>
        <dbReference type="PROSITE" id="PS51184"/>
    </source>
</evidence>
<dbReference type="PANTHER" id="PTHR12461">
    <property type="entry name" value="HYPOXIA-INDUCIBLE FACTOR 1 ALPHA INHIBITOR-RELATED"/>
    <property type="match status" value="1"/>
</dbReference>
<dbReference type="STRING" id="1081105.A0A167JQT8"/>
<organism evidence="2 3">
    <name type="scientific">Metarhizium rileyi (strain RCEF 4871)</name>
    <name type="common">Nomuraea rileyi</name>
    <dbReference type="NCBI Taxonomy" id="1649241"/>
    <lineage>
        <taxon>Eukaryota</taxon>
        <taxon>Fungi</taxon>
        <taxon>Dikarya</taxon>
        <taxon>Ascomycota</taxon>
        <taxon>Pezizomycotina</taxon>
        <taxon>Sordariomycetes</taxon>
        <taxon>Hypocreomycetidae</taxon>
        <taxon>Hypocreales</taxon>
        <taxon>Clavicipitaceae</taxon>
        <taxon>Metarhizium</taxon>
    </lineage>
</organism>
<dbReference type="OMA" id="STEMMEG"/>
<dbReference type="Pfam" id="PF13621">
    <property type="entry name" value="Cupin_8"/>
    <property type="match status" value="1"/>
</dbReference>